<evidence type="ECO:0000256" key="6">
    <source>
        <dbReference type="ARBA" id="ARBA00018569"/>
    </source>
</evidence>
<comment type="similarity">
    <text evidence="4 9">Belongs to the NAD(P)-dependent epimerase/dehydratase family.</text>
</comment>
<dbReference type="GO" id="GO:0006012">
    <property type="term" value="P:galactose metabolic process"/>
    <property type="evidence" value="ECO:0007669"/>
    <property type="project" value="UniProtKB-UniPathway"/>
</dbReference>
<dbReference type="PANTHER" id="PTHR43725">
    <property type="entry name" value="UDP-GLUCOSE 4-EPIMERASE"/>
    <property type="match status" value="1"/>
</dbReference>
<comment type="cofactor">
    <cofactor evidence="2 9">
        <name>NAD(+)</name>
        <dbReference type="ChEBI" id="CHEBI:57540"/>
    </cofactor>
</comment>
<dbReference type="Proteomes" id="UP000549457">
    <property type="component" value="Unassembled WGS sequence"/>
</dbReference>
<evidence type="ECO:0000256" key="1">
    <source>
        <dbReference type="ARBA" id="ARBA00000083"/>
    </source>
</evidence>
<dbReference type="Pfam" id="PF16363">
    <property type="entry name" value="GDP_Man_Dehyd"/>
    <property type="match status" value="1"/>
</dbReference>
<name>A0A840SCG0_9RHOB</name>
<dbReference type="UniPathway" id="UPA00214"/>
<evidence type="ECO:0000256" key="3">
    <source>
        <dbReference type="ARBA" id="ARBA00004947"/>
    </source>
</evidence>
<dbReference type="RefSeq" id="WP_184146600.1">
    <property type="nucleotide sequence ID" value="NZ_JACHFM010000001.1"/>
</dbReference>
<feature type="domain" description="NAD(P)-binding" evidence="10">
    <location>
        <begin position="5"/>
        <end position="327"/>
    </location>
</feature>
<dbReference type="NCBIfam" id="TIGR01179">
    <property type="entry name" value="galE"/>
    <property type="match status" value="1"/>
</dbReference>
<evidence type="ECO:0000259" key="10">
    <source>
        <dbReference type="Pfam" id="PF16363"/>
    </source>
</evidence>
<proteinExistence type="inferred from homology"/>
<evidence type="ECO:0000256" key="7">
    <source>
        <dbReference type="ARBA" id="ARBA00023027"/>
    </source>
</evidence>
<dbReference type="InterPro" id="IPR016040">
    <property type="entry name" value="NAD(P)-bd_dom"/>
</dbReference>
<dbReference type="Gene3D" id="3.40.50.720">
    <property type="entry name" value="NAD(P)-binding Rossmann-like Domain"/>
    <property type="match status" value="1"/>
</dbReference>
<evidence type="ECO:0000313" key="11">
    <source>
        <dbReference type="EMBL" id="MBB5220479.1"/>
    </source>
</evidence>
<evidence type="ECO:0000256" key="2">
    <source>
        <dbReference type="ARBA" id="ARBA00001911"/>
    </source>
</evidence>
<evidence type="ECO:0000256" key="9">
    <source>
        <dbReference type="RuleBase" id="RU366046"/>
    </source>
</evidence>
<sequence>MPTVLATGGAGYIGSHVVTELLGAGWRVVILDDFSNADAGVLSRISSLGLGTPELVRGDIRDPALLDQLFESHRPDAVVHLAGLKAVGESVEQPVDYYDVNFNGATTLLRAMQRHDVTRLVFSSSATVYGTPERNPIDETAPLRATSPYGRTKLFTEALLDDLAIAWPAFASMSLRYFNPVGAHASAAIGENPRGTPNNLFPYIAQTAAGVRPRLRVFGDDYPTPDGTGVRDYIHVVDLARGHLAALDFLMRGEGQGQNLALNLGCGRGYSVLEAVAAFARASGREIPCEIVGRRPGDVAECVADPRRAEALLGWRATLDLDAMCADHWAFQSKLMLPAR</sequence>
<evidence type="ECO:0000256" key="5">
    <source>
        <dbReference type="ARBA" id="ARBA00013189"/>
    </source>
</evidence>
<reference evidence="11 12" key="1">
    <citation type="submission" date="2020-08" db="EMBL/GenBank/DDBJ databases">
        <title>Genomic Encyclopedia of Type Strains, Phase IV (KMG-IV): sequencing the most valuable type-strain genomes for metagenomic binning, comparative biology and taxonomic classification.</title>
        <authorList>
            <person name="Goeker M."/>
        </authorList>
    </citation>
    <scope>NUCLEOTIDE SEQUENCE [LARGE SCALE GENOMIC DNA]</scope>
    <source>
        <strain evidence="11 12">DSM 101730</strain>
    </source>
</reference>
<dbReference type="InterPro" id="IPR036291">
    <property type="entry name" value="NAD(P)-bd_dom_sf"/>
</dbReference>
<keyword evidence="12" id="KW-1185">Reference proteome</keyword>
<dbReference type="AlphaFoldDB" id="A0A840SCG0"/>
<dbReference type="Gene3D" id="3.90.25.10">
    <property type="entry name" value="UDP-galactose 4-epimerase, domain 1"/>
    <property type="match status" value="1"/>
</dbReference>
<keyword evidence="8 9" id="KW-0413">Isomerase</keyword>
<keyword evidence="9" id="KW-0119">Carbohydrate metabolism</keyword>
<dbReference type="GO" id="GO:0005829">
    <property type="term" value="C:cytosol"/>
    <property type="evidence" value="ECO:0007669"/>
    <property type="project" value="TreeGrafter"/>
</dbReference>
<evidence type="ECO:0000256" key="4">
    <source>
        <dbReference type="ARBA" id="ARBA00007637"/>
    </source>
</evidence>
<dbReference type="PANTHER" id="PTHR43725:SF47">
    <property type="entry name" value="UDP-GLUCOSE 4-EPIMERASE"/>
    <property type="match status" value="1"/>
</dbReference>
<dbReference type="CDD" id="cd05247">
    <property type="entry name" value="UDP_G4E_1_SDR_e"/>
    <property type="match status" value="1"/>
</dbReference>
<keyword evidence="7 9" id="KW-0520">NAD</keyword>
<evidence type="ECO:0000256" key="8">
    <source>
        <dbReference type="ARBA" id="ARBA00023235"/>
    </source>
</evidence>
<organism evidence="11 12">
    <name type="scientific">Amaricoccus macauensis</name>
    <dbReference type="NCBI Taxonomy" id="57001"/>
    <lineage>
        <taxon>Bacteria</taxon>
        <taxon>Pseudomonadati</taxon>
        <taxon>Pseudomonadota</taxon>
        <taxon>Alphaproteobacteria</taxon>
        <taxon>Rhodobacterales</taxon>
        <taxon>Paracoccaceae</taxon>
        <taxon>Amaricoccus</taxon>
    </lineage>
</organism>
<dbReference type="EC" id="5.1.3.2" evidence="5 9"/>
<dbReference type="InterPro" id="IPR005886">
    <property type="entry name" value="UDP_G4E"/>
</dbReference>
<evidence type="ECO:0000313" key="12">
    <source>
        <dbReference type="Proteomes" id="UP000549457"/>
    </source>
</evidence>
<comment type="caution">
    <text evidence="11">The sequence shown here is derived from an EMBL/GenBank/DDBJ whole genome shotgun (WGS) entry which is preliminary data.</text>
</comment>
<protein>
    <recommendedName>
        <fullName evidence="6 9">UDP-glucose 4-epimerase</fullName>
        <ecNumber evidence="5 9">5.1.3.2</ecNumber>
    </recommendedName>
</protein>
<dbReference type="SUPFAM" id="SSF51735">
    <property type="entry name" value="NAD(P)-binding Rossmann-fold domains"/>
    <property type="match status" value="1"/>
</dbReference>
<comment type="catalytic activity">
    <reaction evidence="1 9">
        <text>UDP-alpha-D-glucose = UDP-alpha-D-galactose</text>
        <dbReference type="Rhea" id="RHEA:22168"/>
        <dbReference type="ChEBI" id="CHEBI:58885"/>
        <dbReference type="ChEBI" id="CHEBI:66914"/>
        <dbReference type="EC" id="5.1.3.2"/>
    </reaction>
</comment>
<dbReference type="GO" id="GO:0003978">
    <property type="term" value="F:UDP-glucose 4-epimerase activity"/>
    <property type="evidence" value="ECO:0007669"/>
    <property type="project" value="UniProtKB-UniRule"/>
</dbReference>
<dbReference type="EMBL" id="JACHFM010000001">
    <property type="protein sequence ID" value="MBB5220479.1"/>
    <property type="molecule type" value="Genomic_DNA"/>
</dbReference>
<accession>A0A840SCG0</accession>
<comment type="subunit">
    <text evidence="9">Homodimer.</text>
</comment>
<comment type="pathway">
    <text evidence="3 9">Carbohydrate metabolism; galactose metabolism.</text>
</comment>
<gene>
    <name evidence="11" type="ORF">HNP73_000400</name>
</gene>